<evidence type="ECO:0000256" key="8">
    <source>
        <dbReference type="ARBA" id="ARBA00022967"/>
    </source>
</evidence>
<accession>A0A5A8F6I6</accession>
<evidence type="ECO:0000256" key="2">
    <source>
        <dbReference type="ARBA" id="ARBA00005417"/>
    </source>
</evidence>
<evidence type="ECO:0000256" key="1">
    <source>
        <dbReference type="ARBA" id="ARBA00004417"/>
    </source>
</evidence>
<keyword evidence="5" id="KW-0997">Cell inner membrane</keyword>
<evidence type="ECO:0000256" key="5">
    <source>
        <dbReference type="ARBA" id="ARBA00022519"/>
    </source>
</evidence>
<evidence type="ECO:0000313" key="11">
    <source>
        <dbReference type="EMBL" id="KAA0259430.1"/>
    </source>
</evidence>
<dbReference type="GO" id="GO:0015833">
    <property type="term" value="P:peptide transport"/>
    <property type="evidence" value="ECO:0007669"/>
    <property type="project" value="InterPro"/>
</dbReference>
<name>A0A5A8F6I6_9BACT</name>
<dbReference type="GO" id="GO:0005886">
    <property type="term" value="C:plasma membrane"/>
    <property type="evidence" value="ECO:0007669"/>
    <property type="project" value="UniProtKB-SubCell"/>
</dbReference>
<comment type="similarity">
    <text evidence="2">Belongs to the ABC transporter superfamily.</text>
</comment>
<dbReference type="PROSITE" id="PS50893">
    <property type="entry name" value="ABC_TRANSPORTER_2"/>
    <property type="match status" value="1"/>
</dbReference>
<dbReference type="Pfam" id="PF00005">
    <property type="entry name" value="ABC_tran"/>
    <property type="match status" value="1"/>
</dbReference>
<dbReference type="InterPro" id="IPR013563">
    <property type="entry name" value="Oligopep_ABC_C"/>
</dbReference>
<dbReference type="Pfam" id="PF08352">
    <property type="entry name" value="oligo_HPY"/>
    <property type="match status" value="1"/>
</dbReference>
<sequence length="314" mass="35801">MLKIENLNVQLEKTDIHILRDINLQVNKGELFGIAGESGSGKSVLAKTILGLIKYPLIKKSGKIFFKDKELKSDKDFNEIRGKKISMIFQNPTASLNPVLTIGEQLIETIKLHKKCDEKTARKIAINLLRKVEIDFPEERLKSYPFNLSGGMNQRVMIALSLASDPEVLIADEPTTALDVTTQTKIINLLLKLKEEKGLTIIFISHDLSLLEMITDKILIMYAGETMELITKSDLQDGKIKHPYTYALKKSVPDIEHKEEYLYSIPGTIEQNSKSYDNACIFYKRCDRKREICTKQKPQFKNNLKCFNPLISYC</sequence>
<dbReference type="GO" id="GO:0005524">
    <property type="term" value="F:ATP binding"/>
    <property type="evidence" value="ECO:0007669"/>
    <property type="project" value="UniProtKB-KW"/>
</dbReference>
<dbReference type="RefSeq" id="WP_149265251.1">
    <property type="nucleotide sequence ID" value="NZ_VFJB01000001.1"/>
</dbReference>
<dbReference type="InterPro" id="IPR003439">
    <property type="entry name" value="ABC_transporter-like_ATP-bd"/>
</dbReference>
<keyword evidence="3" id="KW-0813">Transport</keyword>
<dbReference type="GO" id="GO:0016887">
    <property type="term" value="F:ATP hydrolysis activity"/>
    <property type="evidence" value="ECO:0007669"/>
    <property type="project" value="InterPro"/>
</dbReference>
<keyword evidence="6" id="KW-0547">Nucleotide-binding</keyword>
<keyword evidence="7 11" id="KW-0067">ATP-binding</keyword>
<keyword evidence="4" id="KW-1003">Cell membrane</keyword>
<dbReference type="FunFam" id="3.40.50.300:FF:000016">
    <property type="entry name" value="Oligopeptide ABC transporter ATP-binding component"/>
    <property type="match status" value="1"/>
</dbReference>
<gene>
    <name evidence="11" type="ORF">FHQ18_00700</name>
</gene>
<evidence type="ECO:0000256" key="3">
    <source>
        <dbReference type="ARBA" id="ARBA00022448"/>
    </source>
</evidence>
<dbReference type="Proteomes" id="UP000322876">
    <property type="component" value="Unassembled WGS sequence"/>
</dbReference>
<evidence type="ECO:0000256" key="9">
    <source>
        <dbReference type="ARBA" id="ARBA00023136"/>
    </source>
</evidence>
<dbReference type="SUPFAM" id="SSF52540">
    <property type="entry name" value="P-loop containing nucleoside triphosphate hydrolases"/>
    <property type="match status" value="1"/>
</dbReference>
<dbReference type="InterPro" id="IPR003593">
    <property type="entry name" value="AAA+_ATPase"/>
</dbReference>
<organism evidence="11 12">
    <name type="scientific">Deferribacter autotrophicus</name>
    <dbReference type="NCBI Taxonomy" id="500465"/>
    <lineage>
        <taxon>Bacteria</taxon>
        <taxon>Pseudomonadati</taxon>
        <taxon>Deferribacterota</taxon>
        <taxon>Deferribacteres</taxon>
        <taxon>Deferribacterales</taxon>
        <taxon>Deferribacteraceae</taxon>
        <taxon>Deferribacter</taxon>
    </lineage>
</organism>
<keyword evidence="12" id="KW-1185">Reference proteome</keyword>
<evidence type="ECO:0000256" key="6">
    <source>
        <dbReference type="ARBA" id="ARBA00022741"/>
    </source>
</evidence>
<proteinExistence type="inferred from homology"/>
<dbReference type="PANTHER" id="PTHR43297:SF14">
    <property type="entry name" value="ATPASE AAA-TYPE CORE DOMAIN-CONTAINING PROTEIN"/>
    <property type="match status" value="1"/>
</dbReference>
<dbReference type="EMBL" id="VFJB01000001">
    <property type="protein sequence ID" value="KAA0259430.1"/>
    <property type="molecule type" value="Genomic_DNA"/>
</dbReference>
<dbReference type="InterPro" id="IPR050388">
    <property type="entry name" value="ABC_Ni/Peptide_Import"/>
</dbReference>
<evidence type="ECO:0000256" key="7">
    <source>
        <dbReference type="ARBA" id="ARBA00022840"/>
    </source>
</evidence>
<protein>
    <submittedName>
        <fullName evidence="11">ABC transporter ATP-binding protein</fullName>
    </submittedName>
</protein>
<keyword evidence="9" id="KW-0472">Membrane</keyword>
<evidence type="ECO:0000259" key="10">
    <source>
        <dbReference type="PROSITE" id="PS50893"/>
    </source>
</evidence>
<comment type="subcellular location">
    <subcellularLocation>
        <location evidence="1">Cell inner membrane</location>
        <topology evidence="1">Peripheral membrane protein</topology>
    </subcellularLocation>
</comment>
<dbReference type="CDD" id="cd03257">
    <property type="entry name" value="ABC_NikE_OppD_transporters"/>
    <property type="match status" value="1"/>
</dbReference>
<dbReference type="SMART" id="SM00382">
    <property type="entry name" value="AAA"/>
    <property type="match status" value="1"/>
</dbReference>
<dbReference type="OrthoDB" id="9802772at2"/>
<evidence type="ECO:0000313" key="12">
    <source>
        <dbReference type="Proteomes" id="UP000322876"/>
    </source>
</evidence>
<dbReference type="AlphaFoldDB" id="A0A5A8F6I6"/>
<reference evidence="11 12" key="1">
    <citation type="submission" date="2019-06" db="EMBL/GenBank/DDBJ databases">
        <title>Genomic insights into carbon and energy metabolism of Deferribacter autotrophicus revealed new metabolic traits in the phylum Deferribacteres.</title>
        <authorList>
            <person name="Slobodkin A.I."/>
            <person name="Slobodkina G.B."/>
            <person name="Allioux M."/>
            <person name="Alain K."/>
            <person name="Jebbar M."/>
            <person name="Shadrin V."/>
            <person name="Kublanov I.V."/>
            <person name="Toshchakov S.V."/>
            <person name="Bonch-Osmolovskaya E.A."/>
        </authorList>
    </citation>
    <scope>NUCLEOTIDE SEQUENCE [LARGE SCALE GENOMIC DNA]</scope>
    <source>
        <strain evidence="11 12">SL50</strain>
    </source>
</reference>
<evidence type="ECO:0000256" key="4">
    <source>
        <dbReference type="ARBA" id="ARBA00022475"/>
    </source>
</evidence>
<dbReference type="PANTHER" id="PTHR43297">
    <property type="entry name" value="OLIGOPEPTIDE TRANSPORT ATP-BINDING PROTEIN APPD"/>
    <property type="match status" value="1"/>
</dbReference>
<feature type="domain" description="ABC transporter" evidence="10">
    <location>
        <begin position="2"/>
        <end position="248"/>
    </location>
</feature>
<keyword evidence="8" id="KW-1278">Translocase</keyword>
<dbReference type="InterPro" id="IPR027417">
    <property type="entry name" value="P-loop_NTPase"/>
</dbReference>
<comment type="caution">
    <text evidence="11">The sequence shown here is derived from an EMBL/GenBank/DDBJ whole genome shotgun (WGS) entry which is preliminary data.</text>
</comment>
<dbReference type="Gene3D" id="3.40.50.300">
    <property type="entry name" value="P-loop containing nucleotide triphosphate hydrolases"/>
    <property type="match status" value="1"/>
</dbReference>
<dbReference type="NCBIfam" id="TIGR01727">
    <property type="entry name" value="oligo_HPY"/>
    <property type="match status" value="1"/>
</dbReference>